<dbReference type="Gene3D" id="3.30.70.60">
    <property type="match status" value="1"/>
</dbReference>
<feature type="transmembrane region" description="Helical" evidence="3">
    <location>
        <begin position="33"/>
        <end position="55"/>
    </location>
</feature>
<evidence type="ECO:0008006" key="5">
    <source>
        <dbReference type="Google" id="ProtNLM"/>
    </source>
</evidence>
<feature type="coiled-coil region" evidence="1">
    <location>
        <begin position="55"/>
        <end position="92"/>
    </location>
</feature>
<protein>
    <recommendedName>
        <fullName evidence="5">Type IV pilus assembly protein PilO</fullName>
    </recommendedName>
</protein>
<accession>A0A7V5J1L8</accession>
<feature type="compositionally biased region" description="Acidic residues" evidence="2">
    <location>
        <begin position="329"/>
        <end position="340"/>
    </location>
</feature>
<keyword evidence="3" id="KW-1133">Transmembrane helix</keyword>
<dbReference type="AlphaFoldDB" id="A0A7V5J1L8"/>
<keyword evidence="1" id="KW-0175">Coiled coil</keyword>
<evidence type="ECO:0000256" key="3">
    <source>
        <dbReference type="SAM" id="Phobius"/>
    </source>
</evidence>
<gene>
    <name evidence="4" type="ORF">ENJ78_00825</name>
</gene>
<dbReference type="Proteomes" id="UP000886106">
    <property type="component" value="Unassembled WGS sequence"/>
</dbReference>
<dbReference type="InterPro" id="IPR014717">
    <property type="entry name" value="Transl_elong_EF1B/ribsomal_bS6"/>
</dbReference>
<sequence length="354" mass="39346">MEDTKVPNTKPEEKKNTNHAPKAMSQLAAYAELLIGIGVLLVVVFFSYFATYGFYQKHQKNKELIQIEKQKVEKLNKRIAQLEKAKNLASSIKENELLTLEAVPEEDDIPIVMSMIQELAKSAAVKISSLSYAGLEDSGYYKAPAPQPAKSNNTSKKAKEPVENVEEQFDSFKLSILVSGRFEDALKFIRYLENSRRLIDTLNFSYDLKKDNDLKKAKTNRDVLSIKLLVRSYYKDFSNAASSDINLDKYTPLINTLENMDYLEIDTSNIVVGKNNPFKQGSSSPTSNNSSEGNNGSSFFEINNVETGVPTVDLGVTQGSSSSSSSSSTEEDVEAEEGDTTEILLNLLQEEGLQ</sequence>
<name>A0A7V5J1L8_UNCKA</name>
<evidence type="ECO:0000256" key="2">
    <source>
        <dbReference type="SAM" id="MobiDB-lite"/>
    </source>
</evidence>
<organism evidence="4">
    <name type="scientific">candidate division WWE3 bacterium</name>
    <dbReference type="NCBI Taxonomy" id="2053526"/>
    <lineage>
        <taxon>Bacteria</taxon>
        <taxon>Katanobacteria</taxon>
    </lineage>
</organism>
<feature type="region of interest" description="Disordered" evidence="2">
    <location>
        <begin position="1"/>
        <end position="20"/>
    </location>
</feature>
<feature type="region of interest" description="Disordered" evidence="2">
    <location>
        <begin position="274"/>
        <end position="354"/>
    </location>
</feature>
<proteinExistence type="predicted"/>
<evidence type="ECO:0000256" key="1">
    <source>
        <dbReference type="SAM" id="Coils"/>
    </source>
</evidence>
<reference evidence="4" key="1">
    <citation type="journal article" date="2020" name="mSystems">
        <title>Genome- and Community-Level Interaction Insights into Carbon Utilization and Element Cycling Functions of Hydrothermarchaeota in Hydrothermal Sediment.</title>
        <authorList>
            <person name="Zhou Z."/>
            <person name="Liu Y."/>
            <person name="Xu W."/>
            <person name="Pan J."/>
            <person name="Luo Z.H."/>
            <person name="Li M."/>
        </authorList>
    </citation>
    <scope>NUCLEOTIDE SEQUENCE [LARGE SCALE GENOMIC DNA]</scope>
    <source>
        <strain evidence="4">HyVt-517</strain>
    </source>
</reference>
<evidence type="ECO:0000313" key="4">
    <source>
        <dbReference type="EMBL" id="HHH14235.1"/>
    </source>
</evidence>
<comment type="caution">
    <text evidence="4">The sequence shown here is derived from an EMBL/GenBank/DDBJ whole genome shotgun (WGS) entry which is preliminary data.</text>
</comment>
<feature type="compositionally biased region" description="Low complexity" evidence="2">
    <location>
        <begin position="281"/>
        <end position="298"/>
    </location>
</feature>
<feature type="region of interest" description="Disordered" evidence="2">
    <location>
        <begin position="143"/>
        <end position="162"/>
    </location>
</feature>
<dbReference type="EMBL" id="DRNS01000063">
    <property type="protein sequence ID" value="HHH14235.1"/>
    <property type="molecule type" value="Genomic_DNA"/>
</dbReference>
<keyword evidence="3" id="KW-0812">Transmembrane</keyword>
<keyword evidence="3" id="KW-0472">Membrane</keyword>